<name>A0A011PZ59_9PROT</name>
<dbReference type="AlphaFoldDB" id="A0A011PZ59"/>
<keyword evidence="3" id="KW-0012">Acyltransferase</keyword>
<feature type="transmembrane region" description="Helical" evidence="1">
    <location>
        <begin position="310"/>
        <end position="326"/>
    </location>
</feature>
<proteinExistence type="predicted"/>
<protein>
    <submittedName>
        <fullName evidence="3">Acyltransferase family protein</fullName>
    </submittedName>
</protein>
<gene>
    <name evidence="3" type="ORF">AW10_00705</name>
</gene>
<feature type="transmembrane region" description="Helical" evidence="1">
    <location>
        <begin position="173"/>
        <end position="193"/>
    </location>
</feature>
<sequence>MRSSGASGVSRKAFEVRRPMLPWESNSLTHDNHRLSRNNFDFLRLLFAATVCFVHAEYLSGFQELAPLSAFFSAGVAVKSFFVVSGFLIFMSYERSTSLASYASKRMRRIYPGYFTVVMLCAVFLAAVSSQTLGAYFSWAWVKYVASNLIFLNFLQPTLPGVFDGNRVAEVNGALWTLKIEAMFYLLVPFLVFLCRRFSYLAVLLILYCASVAYAYLLALAAERTGAELYLQLARQLPGQLSYFMAGAFLYYYRDFFERQVVFFMLAAIAILATNMAYSLPLLEPFALAVVVVFFGLFLYVGNFGKYGDFSYGVYIIHVPVIQLLVDGRWFQDSPWQFFAAFVLITAAAAVALWHLVEKRFLSRGSHYIAATG</sequence>
<evidence type="ECO:0000313" key="4">
    <source>
        <dbReference type="Proteomes" id="UP000021816"/>
    </source>
</evidence>
<feature type="transmembrane region" description="Helical" evidence="1">
    <location>
        <begin position="237"/>
        <end position="254"/>
    </location>
</feature>
<feature type="transmembrane region" description="Helical" evidence="1">
    <location>
        <begin position="338"/>
        <end position="357"/>
    </location>
</feature>
<dbReference type="GO" id="GO:0000271">
    <property type="term" value="P:polysaccharide biosynthetic process"/>
    <property type="evidence" value="ECO:0007669"/>
    <property type="project" value="TreeGrafter"/>
</dbReference>
<dbReference type="InterPro" id="IPR002656">
    <property type="entry name" value="Acyl_transf_3_dom"/>
</dbReference>
<keyword evidence="1" id="KW-0812">Transmembrane</keyword>
<dbReference type="Pfam" id="PF01757">
    <property type="entry name" value="Acyl_transf_3"/>
    <property type="match status" value="1"/>
</dbReference>
<dbReference type="PANTHER" id="PTHR23028:SF53">
    <property type="entry name" value="ACYL_TRANSF_3 DOMAIN-CONTAINING PROTEIN"/>
    <property type="match status" value="1"/>
</dbReference>
<dbReference type="EMBL" id="JEMX01000012">
    <property type="protein sequence ID" value="EXI82257.1"/>
    <property type="molecule type" value="Genomic_DNA"/>
</dbReference>
<dbReference type="PANTHER" id="PTHR23028">
    <property type="entry name" value="ACETYLTRANSFERASE"/>
    <property type="match status" value="1"/>
</dbReference>
<accession>A0A011PZ59</accession>
<dbReference type="GO" id="GO:0016747">
    <property type="term" value="F:acyltransferase activity, transferring groups other than amino-acyl groups"/>
    <property type="evidence" value="ECO:0007669"/>
    <property type="project" value="InterPro"/>
</dbReference>
<keyword evidence="1" id="KW-1133">Transmembrane helix</keyword>
<keyword evidence="3" id="KW-0808">Transferase</keyword>
<feature type="transmembrane region" description="Helical" evidence="1">
    <location>
        <begin position="286"/>
        <end position="303"/>
    </location>
</feature>
<keyword evidence="1" id="KW-0472">Membrane</keyword>
<comment type="caution">
    <text evidence="3">The sequence shown here is derived from an EMBL/GenBank/DDBJ whole genome shotgun (WGS) entry which is preliminary data.</text>
</comment>
<feature type="transmembrane region" description="Helical" evidence="1">
    <location>
        <begin position="261"/>
        <end position="280"/>
    </location>
</feature>
<reference evidence="3 4" key="1">
    <citation type="submission" date="2014-02" db="EMBL/GenBank/DDBJ databases">
        <title>Expanding our view of genomic diversity in Candidatus Accumulibacter clades.</title>
        <authorList>
            <person name="Skennerton C.T."/>
            <person name="Barr J.J."/>
            <person name="Slater F.R."/>
            <person name="Bond P.L."/>
            <person name="Tyson G.W."/>
        </authorList>
    </citation>
    <scope>NUCLEOTIDE SEQUENCE [LARGE SCALE GENOMIC DNA]</scope>
    <source>
        <strain evidence="4">BA-92</strain>
    </source>
</reference>
<dbReference type="PATRIC" id="fig|1454003.3.peg.720"/>
<dbReference type="STRING" id="1454003.AW10_00705"/>
<feature type="transmembrane region" description="Helical" evidence="1">
    <location>
        <begin position="200"/>
        <end position="217"/>
    </location>
</feature>
<evidence type="ECO:0000313" key="3">
    <source>
        <dbReference type="EMBL" id="EXI82257.1"/>
    </source>
</evidence>
<feature type="transmembrane region" description="Helical" evidence="1">
    <location>
        <begin position="42"/>
        <end position="59"/>
    </location>
</feature>
<dbReference type="InterPro" id="IPR050879">
    <property type="entry name" value="Acyltransferase_3"/>
</dbReference>
<dbReference type="Proteomes" id="UP000021816">
    <property type="component" value="Unassembled WGS sequence"/>
</dbReference>
<evidence type="ECO:0000259" key="2">
    <source>
        <dbReference type="Pfam" id="PF01757"/>
    </source>
</evidence>
<evidence type="ECO:0000256" key="1">
    <source>
        <dbReference type="SAM" id="Phobius"/>
    </source>
</evidence>
<feature type="transmembrane region" description="Helical" evidence="1">
    <location>
        <begin position="71"/>
        <end position="93"/>
    </location>
</feature>
<feature type="transmembrane region" description="Helical" evidence="1">
    <location>
        <begin position="114"/>
        <end position="139"/>
    </location>
</feature>
<dbReference type="GO" id="GO:0016020">
    <property type="term" value="C:membrane"/>
    <property type="evidence" value="ECO:0007669"/>
    <property type="project" value="TreeGrafter"/>
</dbReference>
<feature type="domain" description="Acyltransferase 3" evidence="2">
    <location>
        <begin position="38"/>
        <end position="353"/>
    </location>
</feature>
<organism evidence="3 4">
    <name type="scientific">Candidatus Accumulibacter appositus</name>
    <dbReference type="NCBI Taxonomy" id="1454003"/>
    <lineage>
        <taxon>Bacteria</taxon>
        <taxon>Pseudomonadati</taxon>
        <taxon>Pseudomonadota</taxon>
        <taxon>Betaproteobacteria</taxon>
        <taxon>Candidatus Accumulibacter</taxon>
    </lineage>
</organism>